<organism evidence="3 4">
    <name type="scientific">Astrephomene gubernaculifera</name>
    <dbReference type="NCBI Taxonomy" id="47775"/>
    <lineage>
        <taxon>Eukaryota</taxon>
        <taxon>Viridiplantae</taxon>
        <taxon>Chlorophyta</taxon>
        <taxon>core chlorophytes</taxon>
        <taxon>Chlorophyceae</taxon>
        <taxon>CS clade</taxon>
        <taxon>Chlamydomonadales</taxon>
        <taxon>Astrephomenaceae</taxon>
        <taxon>Astrephomene</taxon>
    </lineage>
</organism>
<feature type="compositionally biased region" description="Low complexity" evidence="1">
    <location>
        <begin position="407"/>
        <end position="449"/>
    </location>
</feature>
<dbReference type="PANTHER" id="PTHR36330:SF2">
    <property type="entry name" value="LIPASE_LIPOOXYGENASE, PLAT_LH2 FAMILY PROTEIN"/>
    <property type="match status" value="1"/>
</dbReference>
<feature type="domain" description="DUF7755" evidence="2">
    <location>
        <begin position="89"/>
        <end position="131"/>
    </location>
</feature>
<feature type="non-terminal residue" evidence="3">
    <location>
        <position position="1"/>
    </location>
</feature>
<keyword evidence="4" id="KW-1185">Reference proteome</keyword>
<comment type="caution">
    <text evidence="3">The sequence shown here is derived from an EMBL/GenBank/DDBJ whole genome shotgun (WGS) entry which is preliminary data.</text>
</comment>
<reference evidence="3 4" key="1">
    <citation type="journal article" date="2021" name="Sci. Rep.">
        <title>Genome sequencing of the multicellular alga Astrephomene provides insights into convergent evolution of germ-soma differentiation.</title>
        <authorList>
            <person name="Yamashita S."/>
            <person name="Yamamoto K."/>
            <person name="Matsuzaki R."/>
            <person name="Suzuki S."/>
            <person name="Yamaguchi H."/>
            <person name="Hirooka S."/>
            <person name="Minakuchi Y."/>
            <person name="Miyagishima S."/>
            <person name="Kawachi M."/>
            <person name="Toyoda A."/>
            <person name="Nozaki H."/>
        </authorList>
    </citation>
    <scope>NUCLEOTIDE SEQUENCE [LARGE SCALE GENOMIC DNA]</scope>
    <source>
        <strain evidence="3 4">NIES-4017</strain>
    </source>
</reference>
<feature type="region of interest" description="Disordered" evidence="1">
    <location>
        <begin position="407"/>
        <end position="473"/>
    </location>
</feature>
<accession>A0AAD3HL88</accession>
<sequence>MQLDRQLLGSPCKLSVAPRLQPQPLRQWQRSCRTQALRSKGRDGRGPGAGQGASLSSSWVLPTSLVSERRAKDGDLTSDSAASSEPLTVYTIRLTTSPARGSALSDPYAAVNVCLIGESGRGALLRISQVNDPLESRAHTLEMCQLIGPEVGADCSLAVEEGADAPFPAPAAAPRGGAGAAASTASSSQPHPQQSANGAAATSSGSISNSSNGSSSSSSSLGAGGTRRNLVGRPPPPPPPKRRFQEGSVDEVSLLVPELGPLSGLLVGVEGGSWGLQEADVVSSRTRHMDRFVCRRLLGARAGEGAALLPPVPAGAVVYGEGEAAVVLSQDQASALRSLGLAHYSALKRRLAAATALLVATGGCLAALTGGAAAAMPYTAGGVVGLVYQWLLMRGVDHVMEAASASASASTAQQQQQLQPPPQHGAAAAPHDSSTPSSSSNSDSTPNPSVNTMHGSSAATEQQHQHQHQQEEVAPVVASVQNPEPSASATAAQAAEASIPGGSGGLGGAAGRLLGAAPLRLGLVCLSAAMGLAMLARQEAVTGGVAGGLSLVGPLDASSLFSSPATTSATATTVTTATVAPLTTVAPTNPTAAWQLALGALGFMTYKVAMVGVVMGDDAAGG</sequence>
<name>A0AAD3HL88_9CHLO</name>
<feature type="compositionally biased region" description="Polar residues" evidence="1">
    <location>
        <begin position="450"/>
        <end position="460"/>
    </location>
</feature>
<dbReference type="AlphaFoldDB" id="A0AAD3HL88"/>
<evidence type="ECO:0000256" key="1">
    <source>
        <dbReference type="SAM" id="MobiDB-lite"/>
    </source>
</evidence>
<dbReference type="EMBL" id="BMAR01000010">
    <property type="protein sequence ID" value="GFR45469.1"/>
    <property type="molecule type" value="Genomic_DNA"/>
</dbReference>
<evidence type="ECO:0000313" key="3">
    <source>
        <dbReference type="EMBL" id="GFR45469.1"/>
    </source>
</evidence>
<proteinExistence type="predicted"/>
<dbReference type="Pfam" id="PF24938">
    <property type="entry name" value="DUF7755"/>
    <property type="match status" value="1"/>
</dbReference>
<dbReference type="Proteomes" id="UP001054857">
    <property type="component" value="Unassembled WGS sequence"/>
</dbReference>
<dbReference type="InterPro" id="IPR056657">
    <property type="entry name" value="DUF7755"/>
</dbReference>
<dbReference type="PANTHER" id="PTHR36330">
    <property type="entry name" value="LIPASE/LIPOOXYGENASE, PLAT/LH2 FAMILY PROTEIN"/>
    <property type="match status" value="1"/>
</dbReference>
<feature type="region of interest" description="Disordered" evidence="1">
    <location>
        <begin position="166"/>
        <end position="245"/>
    </location>
</feature>
<protein>
    <recommendedName>
        <fullName evidence="2">DUF7755 domain-containing protein</fullName>
    </recommendedName>
</protein>
<gene>
    <name evidence="3" type="ORF">Agub_g6868</name>
</gene>
<feature type="region of interest" description="Disordered" evidence="1">
    <location>
        <begin position="25"/>
        <end position="56"/>
    </location>
</feature>
<feature type="compositionally biased region" description="Low complexity" evidence="1">
    <location>
        <begin position="166"/>
        <end position="221"/>
    </location>
</feature>
<evidence type="ECO:0000313" key="4">
    <source>
        <dbReference type="Proteomes" id="UP001054857"/>
    </source>
</evidence>
<evidence type="ECO:0000259" key="2">
    <source>
        <dbReference type="Pfam" id="PF24938"/>
    </source>
</evidence>